<evidence type="ECO:0000256" key="1">
    <source>
        <dbReference type="ARBA" id="ARBA00022441"/>
    </source>
</evidence>
<dbReference type="Gene3D" id="2.120.10.80">
    <property type="entry name" value="Kelch-type beta propeller"/>
    <property type="match status" value="1"/>
</dbReference>
<dbReference type="InterPro" id="IPR015915">
    <property type="entry name" value="Kelch-typ_b-propeller"/>
</dbReference>
<dbReference type="AlphaFoldDB" id="A0AAW2BRW0"/>
<dbReference type="EMBL" id="JAZDWU010000010">
    <property type="protein sequence ID" value="KAK9988741.1"/>
    <property type="molecule type" value="Genomic_DNA"/>
</dbReference>
<organism evidence="3 4">
    <name type="scientific">Lithocarpus litseifolius</name>
    <dbReference type="NCBI Taxonomy" id="425828"/>
    <lineage>
        <taxon>Eukaryota</taxon>
        <taxon>Viridiplantae</taxon>
        <taxon>Streptophyta</taxon>
        <taxon>Embryophyta</taxon>
        <taxon>Tracheophyta</taxon>
        <taxon>Spermatophyta</taxon>
        <taxon>Magnoliopsida</taxon>
        <taxon>eudicotyledons</taxon>
        <taxon>Gunneridae</taxon>
        <taxon>Pentapetalae</taxon>
        <taxon>rosids</taxon>
        <taxon>fabids</taxon>
        <taxon>Fagales</taxon>
        <taxon>Fagaceae</taxon>
        <taxon>Lithocarpus</taxon>
    </lineage>
</organism>
<dbReference type="PANTHER" id="PTHR46344">
    <property type="entry name" value="OS02G0202900 PROTEIN"/>
    <property type="match status" value="1"/>
</dbReference>
<dbReference type="InterPro" id="IPR012871">
    <property type="entry name" value="DUF1668_ORYSA"/>
</dbReference>
<reference evidence="3 4" key="1">
    <citation type="submission" date="2024-01" db="EMBL/GenBank/DDBJ databases">
        <title>A telomere-to-telomere, gap-free genome of sweet tea (Lithocarpus litseifolius).</title>
        <authorList>
            <person name="Zhou J."/>
        </authorList>
    </citation>
    <scope>NUCLEOTIDE SEQUENCE [LARGE SCALE GENOMIC DNA]</scope>
    <source>
        <strain evidence="3">Zhou-2022a</strain>
        <tissue evidence="3">Leaf</tissue>
    </source>
</reference>
<evidence type="ECO:0000256" key="2">
    <source>
        <dbReference type="ARBA" id="ARBA00022737"/>
    </source>
</evidence>
<keyword evidence="2" id="KW-0677">Repeat</keyword>
<accession>A0AAW2BRW0</accession>
<sequence length="370" mass="41991">MAMARRSRSEDGEYVIVFGGYNGSKEEPTLMKGGVPHTTIEWYSIPVPDEESESDYSALRLTPFSVGELHKVNCFEALKSSIYCLSGCSDEMWILNSTEDSWNCGPHMIVSRRSPHTLVLDGKLFVLGGLEYPPHHSCHWMEVFDPGYGRWEALPNPPSPIDPYFMVSAAFDDTKEILVSSRQQPKSKDDRYQTCVLYSYDVRARSWTKLKPPPFKLQGGGPDPTFNRAVVAANTLHWVWFDNKTELVLQAYHLRTNAWFEGRLTLEDIVLGDEEFLNDIDSPALIHLSHLSGCKFCVPIQSYSGPFLYSVIFEVSKDDEQVKQDFGILNISFVSVQKYRLHHSLRFSNAVLLDGAFNKSMQKKPKLCAN</sequence>
<evidence type="ECO:0000313" key="3">
    <source>
        <dbReference type="EMBL" id="KAK9988741.1"/>
    </source>
</evidence>
<name>A0AAW2BRW0_9ROSI</name>
<keyword evidence="4" id="KW-1185">Reference proteome</keyword>
<dbReference type="SUPFAM" id="SSF117281">
    <property type="entry name" value="Kelch motif"/>
    <property type="match status" value="1"/>
</dbReference>
<dbReference type="PANTHER" id="PTHR46344:SF27">
    <property type="entry name" value="KELCH REPEAT SUPERFAMILY PROTEIN"/>
    <property type="match status" value="1"/>
</dbReference>
<dbReference type="Pfam" id="PF07893">
    <property type="entry name" value="DUF1668"/>
    <property type="match status" value="1"/>
</dbReference>
<gene>
    <name evidence="3" type="ORF">SO802_028980</name>
</gene>
<evidence type="ECO:0000313" key="4">
    <source>
        <dbReference type="Proteomes" id="UP001459277"/>
    </source>
</evidence>
<keyword evidence="1" id="KW-0880">Kelch repeat</keyword>
<comment type="caution">
    <text evidence="3">The sequence shown here is derived from an EMBL/GenBank/DDBJ whole genome shotgun (WGS) entry which is preliminary data.</text>
</comment>
<proteinExistence type="predicted"/>
<dbReference type="Proteomes" id="UP001459277">
    <property type="component" value="Unassembled WGS sequence"/>
</dbReference>
<protein>
    <submittedName>
        <fullName evidence="3">Uncharacterized protein</fullName>
    </submittedName>
</protein>